<dbReference type="OrthoDB" id="7695773at2759"/>
<organism evidence="6 7">
    <name type="scientific">Allacma fusca</name>
    <dbReference type="NCBI Taxonomy" id="39272"/>
    <lineage>
        <taxon>Eukaryota</taxon>
        <taxon>Metazoa</taxon>
        <taxon>Ecdysozoa</taxon>
        <taxon>Arthropoda</taxon>
        <taxon>Hexapoda</taxon>
        <taxon>Collembola</taxon>
        <taxon>Symphypleona</taxon>
        <taxon>Sminthuridae</taxon>
        <taxon>Allacma</taxon>
    </lineage>
</organism>
<dbReference type="Pfam" id="PF00628">
    <property type="entry name" value="PHD"/>
    <property type="match status" value="1"/>
</dbReference>
<evidence type="ECO:0000313" key="7">
    <source>
        <dbReference type="Proteomes" id="UP000708208"/>
    </source>
</evidence>
<dbReference type="PROSITE" id="PS50016">
    <property type="entry name" value="ZF_PHD_2"/>
    <property type="match status" value="1"/>
</dbReference>
<evidence type="ECO:0000256" key="1">
    <source>
        <dbReference type="ARBA" id="ARBA00022723"/>
    </source>
</evidence>
<feature type="domain" description="PHD-type" evidence="5">
    <location>
        <begin position="142"/>
        <end position="192"/>
    </location>
</feature>
<dbReference type="InterPro" id="IPR019787">
    <property type="entry name" value="Znf_PHD-finger"/>
</dbReference>
<evidence type="ECO:0000259" key="5">
    <source>
        <dbReference type="PROSITE" id="PS50016"/>
    </source>
</evidence>
<dbReference type="InterPro" id="IPR001965">
    <property type="entry name" value="Znf_PHD"/>
</dbReference>
<sequence length="618" mass="70064">MVGSFYMQVCVDISIFGESSFQQSLPKFGSVNKIMGRPCKSKWAKDRSRYPATKIAAAMATICGDMKRWLTESWRVKGGLYQQLGRTFLTHVTPADCMQLASMVSRNCDNIKVLFLREVNDITGILPSPVAHSTPKPIRNFSDRCGYCVGFSEGNWVQCTSCPTWYHTLCLRLDVKTVEKDSSWLCPKCSGISNVSFPSRMLESVSIRRMDADEISHITVNKTNVYESKPALVESMEGDDALSAMIEQGLDDTPVRQIVESNPRSMLSTRHRLIFISSSSSEAASVGVASEDESDSANEIIGHIKKKLICMNYDEDTNIANNGSQDECDQLSIAEATSFKFRDVPSEMKFPFPYSVWKKLHYLNSDSVHKLHVDWTDFMRQKIRENGNPYCNWRMQWYKIKGVVPHFRAAGVCRHNSVGCLKFRAYTDFIPCKNQLCTIYVRFEGKFRHKHGDMITNPIMHSRRDVLKQTLLQKNAAAVATSLHREADMESVRAGNMSSLPRRKILQQMTYEAKIKQDNDKDAIADLRLEMENELASNSPYIREFSQTPLRVVTFPDKSFDVIRCLISYKHPIILHIDATGSLIRKLPVVVGKKRLYVYSVVLNTVVCLPIGWSLSGL</sequence>
<keyword evidence="3" id="KW-0862">Zinc</keyword>
<dbReference type="PROSITE" id="PS01359">
    <property type="entry name" value="ZF_PHD_1"/>
    <property type="match status" value="1"/>
</dbReference>
<dbReference type="CDD" id="cd15517">
    <property type="entry name" value="PHD_TCF19_like"/>
    <property type="match status" value="1"/>
</dbReference>
<dbReference type="SMART" id="SM00249">
    <property type="entry name" value="PHD"/>
    <property type="match status" value="1"/>
</dbReference>
<accession>A0A8J2JW38</accession>
<name>A0A8J2JW38_9HEXA</name>
<dbReference type="InterPro" id="IPR019786">
    <property type="entry name" value="Zinc_finger_PHD-type_CS"/>
</dbReference>
<dbReference type="GO" id="GO:0008270">
    <property type="term" value="F:zinc ion binding"/>
    <property type="evidence" value="ECO:0007669"/>
    <property type="project" value="UniProtKB-KW"/>
</dbReference>
<gene>
    <name evidence="6" type="ORF">AFUS01_LOCUS14103</name>
</gene>
<dbReference type="Proteomes" id="UP000708208">
    <property type="component" value="Unassembled WGS sequence"/>
</dbReference>
<protein>
    <recommendedName>
        <fullName evidence="5">PHD-type domain-containing protein</fullName>
    </recommendedName>
</protein>
<keyword evidence="2 4" id="KW-0863">Zinc-finger</keyword>
<evidence type="ECO:0000256" key="4">
    <source>
        <dbReference type="PROSITE-ProRule" id="PRU00146"/>
    </source>
</evidence>
<evidence type="ECO:0000256" key="2">
    <source>
        <dbReference type="ARBA" id="ARBA00022771"/>
    </source>
</evidence>
<comment type="caution">
    <text evidence="6">The sequence shown here is derived from an EMBL/GenBank/DDBJ whole genome shotgun (WGS) entry which is preliminary data.</text>
</comment>
<dbReference type="AlphaFoldDB" id="A0A8J2JW38"/>
<evidence type="ECO:0000313" key="6">
    <source>
        <dbReference type="EMBL" id="CAG7725123.1"/>
    </source>
</evidence>
<keyword evidence="7" id="KW-1185">Reference proteome</keyword>
<keyword evidence="1" id="KW-0479">Metal-binding</keyword>
<evidence type="ECO:0000256" key="3">
    <source>
        <dbReference type="ARBA" id="ARBA00022833"/>
    </source>
</evidence>
<reference evidence="6" key="1">
    <citation type="submission" date="2021-06" db="EMBL/GenBank/DDBJ databases">
        <authorList>
            <person name="Hodson N. C."/>
            <person name="Mongue J. A."/>
            <person name="Jaron S. K."/>
        </authorList>
    </citation>
    <scope>NUCLEOTIDE SEQUENCE</scope>
</reference>
<proteinExistence type="predicted"/>
<dbReference type="EMBL" id="CAJVCH010117754">
    <property type="protein sequence ID" value="CAG7725123.1"/>
    <property type="molecule type" value="Genomic_DNA"/>
</dbReference>